<dbReference type="EMBL" id="MU266510">
    <property type="protein sequence ID" value="KAH7921817.1"/>
    <property type="molecule type" value="Genomic_DNA"/>
</dbReference>
<dbReference type="Proteomes" id="UP000790709">
    <property type="component" value="Unassembled WGS sequence"/>
</dbReference>
<comment type="caution">
    <text evidence="1">The sequence shown here is derived from an EMBL/GenBank/DDBJ whole genome shotgun (WGS) entry which is preliminary data.</text>
</comment>
<reference evidence="1" key="1">
    <citation type="journal article" date="2021" name="New Phytol.">
        <title>Evolutionary innovations through gain and loss of genes in the ectomycorrhizal Boletales.</title>
        <authorList>
            <person name="Wu G."/>
            <person name="Miyauchi S."/>
            <person name="Morin E."/>
            <person name="Kuo A."/>
            <person name="Drula E."/>
            <person name="Varga T."/>
            <person name="Kohler A."/>
            <person name="Feng B."/>
            <person name="Cao Y."/>
            <person name="Lipzen A."/>
            <person name="Daum C."/>
            <person name="Hundley H."/>
            <person name="Pangilinan J."/>
            <person name="Johnson J."/>
            <person name="Barry K."/>
            <person name="LaButti K."/>
            <person name="Ng V."/>
            <person name="Ahrendt S."/>
            <person name="Min B."/>
            <person name="Choi I.G."/>
            <person name="Park H."/>
            <person name="Plett J.M."/>
            <person name="Magnuson J."/>
            <person name="Spatafora J.W."/>
            <person name="Nagy L.G."/>
            <person name="Henrissat B."/>
            <person name="Grigoriev I.V."/>
            <person name="Yang Z.L."/>
            <person name="Xu J."/>
            <person name="Martin F.M."/>
        </authorList>
    </citation>
    <scope>NUCLEOTIDE SEQUENCE</scope>
    <source>
        <strain evidence="1">KUC20120723A-06</strain>
    </source>
</reference>
<keyword evidence="2" id="KW-1185">Reference proteome</keyword>
<evidence type="ECO:0000313" key="1">
    <source>
        <dbReference type="EMBL" id="KAH7921817.1"/>
    </source>
</evidence>
<evidence type="ECO:0000313" key="2">
    <source>
        <dbReference type="Proteomes" id="UP000790709"/>
    </source>
</evidence>
<sequence>MVAPVITGYYRYTDIWFEWHQALPDPDDRGPLKACLAHDALVHPNHPLRKEGVDGAELFMGTLQNYETRLLFSSAQVEYLRYWLHAMKLTKTLIPLPYSDCLLTTSSLRHVSPVQYKTGGDLRSALKQIEKNNKRLKGANPMLNSRRDLFERVRTFWSDKKGAWCALDFEAWDRDHTLLTEFGWSVVRWENEKEIQEQGHLIVKEHQNYFNTYVDNNREHFAFGESEVVSRAVFKTRIQALISTLQEAGPLFLVFHDNSQDIKYLKSKAVDAEIPDLIFLLPDATPDDGIFVIDTSDLFAALEGEAGHNRRSLERVCRHLQVPCSYLHNAGNDAHYTLLAMISMASGDPLDMQREKRWPSRTGATNTVNGSQVGAGVKVDFRPWEEDSDFSDQEGAFGSVPSGYDMKTGKLLGGDGDDAAS</sequence>
<accession>A0ACB8B824</accession>
<organism evidence="1 2">
    <name type="scientific">Leucogyrophana mollusca</name>
    <dbReference type="NCBI Taxonomy" id="85980"/>
    <lineage>
        <taxon>Eukaryota</taxon>
        <taxon>Fungi</taxon>
        <taxon>Dikarya</taxon>
        <taxon>Basidiomycota</taxon>
        <taxon>Agaricomycotina</taxon>
        <taxon>Agaricomycetes</taxon>
        <taxon>Agaricomycetidae</taxon>
        <taxon>Boletales</taxon>
        <taxon>Boletales incertae sedis</taxon>
        <taxon>Leucogyrophana</taxon>
    </lineage>
</organism>
<protein>
    <submittedName>
        <fullName evidence="1">Uncharacterized protein</fullName>
    </submittedName>
</protein>
<gene>
    <name evidence="1" type="ORF">BV22DRAFT_701749</name>
</gene>
<proteinExistence type="predicted"/>
<name>A0ACB8B824_9AGAM</name>